<dbReference type="CDD" id="cd02518">
    <property type="entry name" value="GT2_SpsF"/>
    <property type="match status" value="1"/>
</dbReference>
<name>A0ABV3ZHA4_9BACT</name>
<dbReference type="Pfam" id="PF02348">
    <property type="entry name" value="CTP_transf_3"/>
    <property type="match status" value="1"/>
</dbReference>
<dbReference type="Gene3D" id="3.90.550.10">
    <property type="entry name" value="Spore Coat Polysaccharide Biosynthesis Protein SpsA, Chain A"/>
    <property type="match status" value="1"/>
</dbReference>
<dbReference type="InterPro" id="IPR003329">
    <property type="entry name" value="Cytidylyl_trans"/>
</dbReference>
<proteinExistence type="predicted"/>
<dbReference type="RefSeq" id="WP_369329866.1">
    <property type="nucleotide sequence ID" value="NZ_JAULBC010000004.1"/>
</dbReference>
<gene>
    <name evidence="1" type="ORF">QTN47_13160</name>
</gene>
<evidence type="ECO:0000313" key="1">
    <source>
        <dbReference type="EMBL" id="MEX6688456.1"/>
    </source>
</evidence>
<dbReference type="Proteomes" id="UP001560573">
    <property type="component" value="Unassembled WGS sequence"/>
</dbReference>
<dbReference type="SUPFAM" id="SSF53448">
    <property type="entry name" value="Nucleotide-diphospho-sugar transferases"/>
    <property type="match status" value="1"/>
</dbReference>
<dbReference type="EMBL" id="JAULBC010000004">
    <property type="protein sequence ID" value="MEX6688456.1"/>
    <property type="molecule type" value="Genomic_DNA"/>
</dbReference>
<organism evidence="1 2">
    <name type="scientific">Danxiaibacter flavus</name>
    <dbReference type="NCBI Taxonomy" id="3049108"/>
    <lineage>
        <taxon>Bacteria</taxon>
        <taxon>Pseudomonadati</taxon>
        <taxon>Bacteroidota</taxon>
        <taxon>Chitinophagia</taxon>
        <taxon>Chitinophagales</taxon>
        <taxon>Chitinophagaceae</taxon>
        <taxon>Danxiaibacter</taxon>
    </lineage>
</organism>
<keyword evidence="2" id="KW-1185">Reference proteome</keyword>
<comment type="caution">
    <text evidence="1">The sequence shown here is derived from an EMBL/GenBank/DDBJ whole genome shotgun (WGS) entry which is preliminary data.</text>
</comment>
<dbReference type="PANTHER" id="PTHR42866">
    <property type="entry name" value="3-DEOXY-MANNO-OCTULOSONATE CYTIDYLYLTRANSFERASE"/>
    <property type="match status" value="1"/>
</dbReference>
<sequence>MKVLLITQARYGSTRLPGKVLMEVLNKQTLLDVHLKRILTSKRIDKAVVATTHEKKASRIIDIAFQNGIEAYRGDTHDVLDRFYKTAFLFQPEYIVRVTSDCPLIDGSIIDLVVGHLLANELDYVSNTLERTYPDGLDVEAFTFKALELAWKEAHLNSDREHVTPFIWRNSSFRNGSLFKSANVSCENSFGEMRLTVDEYPDLLVVQKLIVELGTDKNWMAYVDLLIQNPAIAALNSHFKCNEGYVKSLAKDIT</sequence>
<reference evidence="1 2" key="1">
    <citation type="submission" date="2023-07" db="EMBL/GenBank/DDBJ databases">
        <authorList>
            <person name="Lian W.-H."/>
        </authorList>
    </citation>
    <scope>NUCLEOTIDE SEQUENCE [LARGE SCALE GENOMIC DNA]</scope>
    <source>
        <strain evidence="1 2">SYSU DXS3180</strain>
    </source>
</reference>
<protein>
    <submittedName>
        <fullName evidence="1">Glycosyltransferase family protein</fullName>
    </submittedName>
</protein>
<dbReference type="PANTHER" id="PTHR42866:SF1">
    <property type="entry name" value="SPORE COAT POLYSACCHARIDE BIOSYNTHESIS PROTEIN SPSF"/>
    <property type="match status" value="1"/>
</dbReference>
<accession>A0ABV3ZHA4</accession>
<dbReference type="InterPro" id="IPR029044">
    <property type="entry name" value="Nucleotide-diphossugar_trans"/>
</dbReference>
<evidence type="ECO:0000313" key="2">
    <source>
        <dbReference type="Proteomes" id="UP001560573"/>
    </source>
</evidence>